<dbReference type="EMBL" id="CAADHO010000005">
    <property type="protein sequence ID" value="VFQ45323.1"/>
    <property type="molecule type" value="Genomic_DNA"/>
</dbReference>
<proteinExistence type="predicted"/>
<keyword evidence="2" id="KW-1185">Reference proteome</keyword>
<organism evidence="1 2">
    <name type="scientific">Desulfoluna butyratoxydans</name>
    <dbReference type="NCBI Taxonomy" id="231438"/>
    <lineage>
        <taxon>Bacteria</taxon>
        <taxon>Pseudomonadati</taxon>
        <taxon>Thermodesulfobacteriota</taxon>
        <taxon>Desulfobacteria</taxon>
        <taxon>Desulfobacterales</taxon>
        <taxon>Desulfolunaceae</taxon>
        <taxon>Desulfoluna</taxon>
    </lineage>
</organism>
<gene>
    <name evidence="1" type="ORF">MSL71_29800</name>
</gene>
<evidence type="ECO:0000313" key="1">
    <source>
        <dbReference type="EMBL" id="VFQ45323.1"/>
    </source>
</evidence>
<dbReference type="Proteomes" id="UP000507962">
    <property type="component" value="Unassembled WGS sequence"/>
</dbReference>
<sequence length="2143" mass="234926">MFKFIHASLHRFIIPLMIVVFMAGCGGGNSTEDPPPMDPSVPLQDPDGVLSSIGLTTNKAVKEKVSETGLLGLTVELRNENPTLPTEKIISILKENNKNIEYKKLAAKGVPEGVISRIKALPYSPVATQAFVQLPDPDIFPISASSDALVRLNREKQKKLNRRLWLQSQAPLTMDEFLALQNAFGSTKMVNNFGNLDQKTQNVAVRQTRHTKAFVDGPSDGVTLVNAVDELKENGGIGETPSGANPCNLVAMPSLPMAIASTEGPVETLVVSSEGGDAVISFPETGIAVIQASREVTLEDSSGKTLCSAGGAEPRFYYLPVTRENRCKPFRFVGASSTVDITLVEMITPERLSDTAFVEGDAFLTSGSAADLLNPGFRFAPKSFTFSTLNSHLEELDLSFQIETESPDTANLTFVLYSPSGAIYTGDKNGLAHAVDRDTGIWRLDILPLGSVGIAENALASLAPAGDMPDTLATFTITPLITSEATLQTKEFVLGTVKNISLKTQGEEGTYNEGEITVDLNTSMSPNLTIPTYMDDILAGGDKLNDTLGLWQAWIKSEKTGHEFEADGELVKFKAQFERQKELYETEHTFDYQNNPEVYECRDEDGQSATCIRGELGPYNMPEPIPDDFKARVVMRDFSKKMQHQYQDVEYLHMLTNYYDLYQHWKERTVQVDTAQFPYDGVPYKTHEFMTCPDGDLECVKAVMKGETPRIPVIIQVNRPIFGVPVDRMVQSTQPITFDYTASDQDVYDTSAANWAFLGYLASQTFNVISGNFVGFVCETVNLVDDLHDVELAAQDDPLGSARASINRYTSSDPFYGLHNQSAFSFFMSGVPEENTEVDTYGQKLSYAQIACDCVNLASSGYQFAKNADMLLSLDYEELGSAADVYKVIAGTSAAAGAADIMADAHEIAGLIQAGEISQARARLATSTNINALSEGRDLYNDLDSLLTNYQNTGSAGNGNNVLKSNAKYLLGTDRKTRAEVEFRRVSSVPVTRLEVTLDRVKIISNYEEKDDTAEIRMYPYVGVVSDKPGEGDTLHALFTESEDIRTNYHGWDYLRFNGVKDGQELDTQECVLYTGGGYNAAAVYVELAVMEDDGISVEDDDMIGVFSQTIRLEEIFNKHAEFKWEFLGGNDYRLHISEYPIYNSSNQLCLENPLSRDHDFQKTHNRNRRPSALVSLTVNLSMGDLSTPHPKVDTSLDVGILADGHDTYSMNMKPVASIPATGQIQDAWNGAAIVGNTLRSADLIAYGVGPYFLTNIGHYTISEFTGALLPIAETLRSPKTIHRTELPMVRLLDGNRILFAISHHDGARLMVVKYSDTGALSLEKSVLIKDASGNQVYTLLKPAISPDRSRLLVPFVPPGYAASDKKATPETEVNLYEITLGGTTEITRRSTTSFGANAPLTSLAFIDETHVAAMTRTLLFGDGKNPWWPNGKTIQSDCSSASLDCLFDMVGQDLLLYDINDSNRFELTDALDIFYEPTEASYTPSSLRLGGSLFVWHPWSELSCVAAVQGSSAMLKVGATLYQLEYDTTTKAYYFGDQSTHRNARSLRYNPEGGYYCTDGLACSGYLKSALKADKNDPDVYRSTEGVRRFEFADTDRDLALGFSGINTLSLLSLYDGFAYKGPNIIGDILDTLVRVGSSTPYTFSFTVTDRDTPLAGLTITARIENVTVPGGYTETTLTDIVATPNANGGYDCTATLTPGALDPESTLTQRVVITVTDGTYTSEKEFTIYHRPFVLIPFADGIHGTEIWKTDGITAAMLNDANPTGDVIHIGYALNKFGGRYVFQGTGEDGESQPFTATASQGAAPLKPGIQDTAYTPFATLGDRAFFRTARSSTETTLWETDGTAGGTTEVKALSGGKIQQIKTLGSTLFIHLNGSSSSNPDSLWKSNGTEGGTTQVKGPLAIEGHLIPCGDKLFFASDDMGGNGCGLWVSDGTPDGTQRLKATEHPPWYLTDIDGVLYFYDHYQTRDAEDYTVDHLDLWKSDGTPEGTEVVKEMAQRGSFDPTEMFVVEGSLYIARGHEIWASDGTEDGTTLINDLSTLPDFTLGRVRIEGKVQVVGDTFYFRVRRYSEPYGDQIFAIQPGVDHERIKVSERSQKYTYITMYKEPAGGNEFLFASQDDDHVYLWKHTVDDGTTLIKTTDR</sequence>
<name>A0A4U8YVA9_9BACT</name>
<dbReference type="RefSeq" id="WP_180141747.1">
    <property type="nucleotide sequence ID" value="NZ_CAADHO010000005.1"/>
</dbReference>
<evidence type="ECO:0000313" key="2">
    <source>
        <dbReference type="Proteomes" id="UP000507962"/>
    </source>
</evidence>
<protein>
    <submittedName>
        <fullName evidence="1">Elwxxdgt repeat</fullName>
    </submittedName>
</protein>
<accession>A0A4U8YVA9</accession>
<dbReference type="PROSITE" id="PS51257">
    <property type="entry name" value="PROKAR_LIPOPROTEIN"/>
    <property type="match status" value="1"/>
</dbReference>
<reference evidence="1 2" key="1">
    <citation type="submission" date="2019-03" db="EMBL/GenBank/DDBJ databases">
        <authorList>
            <person name="Nijsse B."/>
        </authorList>
    </citation>
    <scope>NUCLEOTIDE SEQUENCE [LARGE SCALE GENOMIC DNA]</scope>
    <source>
        <strain evidence="1">Desulfoluna butyratoxydans MSL71</strain>
    </source>
</reference>